<dbReference type="Gene3D" id="3.30.565.10">
    <property type="entry name" value="Histidine kinase-like ATPase, C-terminal domain"/>
    <property type="match status" value="1"/>
</dbReference>
<dbReference type="Pfam" id="PF02518">
    <property type="entry name" value="HATPase_c"/>
    <property type="match status" value="1"/>
</dbReference>
<dbReference type="FunFam" id="1.10.287.130:FF:000004">
    <property type="entry name" value="Ethylene receptor 1"/>
    <property type="match status" value="1"/>
</dbReference>
<name>A0A4R2RVQ0_9FIRM</name>
<dbReference type="CDD" id="cd17546">
    <property type="entry name" value="REC_hyHK_CKI1_RcsC-like"/>
    <property type="match status" value="1"/>
</dbReference>
<feature type="domain" description="PAS" evidence="21">
    <location>
        <begin position="27"/>
        <end position="69"/>
    </location>
</feature>
<dbReference type="PRINTS" id="PR00344">
    <property type="entry name" value="BCTRLSENSOR"/>
</dbReference>
<keyword evidence="24" id="KW-1185">Reference proteome</keyword>
<accession>A0A4R2RVQ0</accession>
<dbReference type="EC" id="2.7.13.3" evidence="4"/>
<keyword evidence="11" id="KW-0067">ATP-binding</keyword>
<dbReference type="InterPro" id="IPR005467">
    <property type="entry name" value="His_kinase_dom"/>
</dbReference>
<dbReference type="InterPro" id="IPR001610">
    <property type="entry name" value="PAC"/>
</dbReference>
<evidence type="ECO:0000259" key="20">
    <source>
        <dbReference type="PROSITE" id="PS50110"/>
    </source>
</evidence>
<evidence type="ECO:0000256" key="1">
    <source>
        <dbReference type="ARBA" id="ARBA00000085"/>
    </source>
</evidence>
<evidence type="ECO:0000256" key="2">
    <source>
        <dbReference type="ARBA" id="ARBA00004370"/>
    </source>
</evidence>
<dbReference type="Pfam" id="PF08447">
    <property type="entry name" value="PAS_3"/>
    <property type="match status" value="1"/>
</dbReference>
<dbReference type="InterPro" id="IPR036890">
    <property type="entry name" value="HATPase_C_sf"/>
</dbReference>
<evidence type="ECO:0000256" key="17">
    <source>
        <dbReference type="PROSITE-ProRule" id="PRU00169"/>
    </source>
</evidence>
<evidence type="ECO:0000256" key="9">
    <source>
        <dbReference type="ARBA" id="ARBA00022741"/>
    </source>
</evidence>
<dbReference type="InterPro" id="IPR013655">
    <property type="entry name" value="PAS_fold_3"/>
</dbReference>
<dbReference type="GO" id="GO:0005524">
    <property type="term" value="F:ATP binding"/>
    <property type="evidence" value="ECO:0007669"/>
    <property type="project" value="UniProtKB-KW"/>
</dbReference>
<keyword evidence="13" id="KW-0902">Two-component regulatory system</keyword>
<dbReference type="PROSITE" id="PS50112">
    <property type="entry name" value="PAS"/>
    <property type="match status" value="2"/>
</dbReference>
<keyword evidence="6 17" id="KW-0597">Phosphoprotein</keyword>
<dbReference type="InterPro" id="IPR003661">
    <property type="entry name" value="HisK_dim/P_dom"/>
</dbReference>
<dbReference type="RefSeq" id="WP_131918084.1">
    <property type="nucleotide sequence ID" value="NZ_JAOQNU010000003.1"/>
</dbReference>
<dbReference type="InterPro" id="IPR003594">
    <property type="entry name" value="HATPase_dom"/>
</dbReference>
<keyword evidence="8" id="KW-0812">Transmembrane</keyword>
<dbReference type="InterPro" id="IPR035965">
    <property type="entry name" value="PAS-like_dom_sf"/>
</dbReference>
<dbReference type="InterPro" id="IPR011006">
    <property type="entry name" value="CheY-like_superfamily"/>
</dbReference>
<dbReference type="AlphaFoldDB" id="A0A4R2RVQ0"/>
<dbReference type="SUPFAM" id="SSF55874">
    <property type="entry name" value="ATPase domain of HSP90 chaperone/DNA topoisomerase II/histidine kinase"/>
    <property type="match status" value="1"/>
</dbReference>
<reference evidence="23 24" key="1">
    <citation type="submission" date="2019-03" db="EMBL/GenBank/DDBJ databases">
        <title>Genomic Encyclopedia of Type Strains, Phase IV (KMG-IV): sequencing the most valuable type-strain genomes for metagenomic binning, comparative biology and taxonomic classification.</title>
        <authorList>
            <person name="Goeker M."/>
        </authorList>
    </citation>
    <scope>NUCLEOTIDE SEQUENCE [LARGE SCALE GENOMIC DNA]</scope>
    <source>
        <strain evidence="23 24">DSM 11170</strain>
    </source>
</reference>
<proteinExistence type="inferred from homology"/>
<dbReference type="OrthoDB" id="9803190at2"/>
<dbReference type="PANTHER" id="PTHR45339:SF1">
    <property type="entry name" value="HYBRID SIGNAL TRANSDUCTION HISTIDINE KINASE J"/>
    <property type="match status" value="1"/>
</dbReference>
<keyword evidence="9" id="KW-0547">Nucleotide-binding</keyword>
<dbReference type="PROSITE" id="PS50110">
    <property type="entry name" value="RESPONSE_REGULATORY"/>
    <property type="match status" value="1"/>
</dbReference>
<keyword evidence="7" id="KW-0808">Transferase</keyword>
<comment type="caution">
    <text evidence="23">The sequence shown here is derived from an EMBL/GenBank/DDBJ whole genome shotgun (WGS) entry which is preliminary data.</text>
</comment>
<dbReference type="Pfam" id="PF13426">
    <property type="entry name" value="PAS_9"/>
    <property type="match status" value="1"/>
</dbReference>
<dbReference type="CDD" id="cd16922">
    <property type="entry name" value="HATPase_EvgS-ArcB-TorS-like"/>
    <property type="match status" value="1"/>
</dbReference>
<dbReference type="SMART" id="SM00091">
    <property type="entry name" value="PAS"/>
    <property type="match status" value="2"/>
</dbReference>
<dbReference type="CDD" id="cd00130">
    <property type="entry name" value="PAS"/>
    <property type="match status" value="2"/>
</dbReference>
<dbReference type="PROSITE" id="PS50109">
    <property type="entry name" value="HIS_KIN"/>
    <property type="match status" value="1"/>
</dbReference>
<evidence type="ECO:0000259" key="22">
    <source>
        <dbReference type="PROSITE" id="PS50113"/>
    </source>
</evidence>
<dbReference type="EMBL" id="SLXT01000003">
    <property type="protein sequence ID" value="TCP68490.1"/>
    <property type="molecule type" value="Genomic_DNA"/>
</dbReference>
<dbReference type="InterPro" id="IPR001789">
    <property type="entry name" value="Sig_transdc_resp-reg_receiver"/>
</dbReference>
<evidence type="ECO:0000256" key="6">
    <source>
        <dbReference type="ARBA" id="ARBA00022553"/>
    </source>
</evidence>
<comment type="subcellular location">
    <subcellularLocation>
        <location evidence="2">Membrane</location>
    </subcellularLocation>
</comment>
<evidence type="ECO:0000256" key="3">
    <source>
        <dbReference type="ARBA" id="ARBA00006402"/>
    </source>
</evidence>
<protein>
    <recommendedName>
        <fullName evidence="16">Circadian input-output histidine kinase CikA</fullName>
        <ecNumber evidence="4">2.7.13.3</ecNumber>
    </recommendedName>
    <alternativeName>
        <fullName evidence="5">Stage 0 sporulation protein A homolog</fullName>
    </alternativeName>
</protein>
<dbReference type="FunFam" id="3.30.565.10:FF:000010">
    <property type="entry name" value="Sensor histidine kinase RcsC"/>
    <property type="match status" value="1"/>
</dbReference>
<dbReference type="Pfam" id="PF00072">
    <property type="entry name" value="Response_reg"/>
    <property type="match status" value="1"/>
</dbReference>
<keyword evidence="10" id="KW-0418">Kinase</keyword>
<dbReference type="PANTHER" id="PTHR45339">
    <property type="entry name" value="HYBRID SIGNAL TRANSDUCTION HISTIDINE KINASE J"/>
    <property type="match status" value="1"/>
</dbReference>
<feature type="compositionally biased region" description="Basic and acidic residues" evidence="18">
    <location>
        <begin position="303"/>
        <end position="320"/>
    </location>
</feature>
<dbReference type="Gene3D" id="3.40.50.2300">
    <property type="match status" value="1"/>
</dbReference>
<evidence type="ECO:0000256" key="13">
    <source>
        <dbReference type="ARBA" id="ARBA00023012"/>
    </source>
</evidence>
<dbReference type="InterPro" id="IPR000700">
    <property type="entry name" value="PAS-assoc_C"/>
</dbReference>
<dbReference type="Proteomes" id="UP000294813">
    <property type="component" value="Unassembled WGS sequence"/>
</dbReference>
<evidence type="ECO:0000256" key="18">
    <source>
        <dbReference type="SAM" id="MobiDB-lite"/>
    </source>
</evidence>
<comment type="similarity">
    <text evidence="3">In the N-terminal section; belongs to the phytochrome family.</text>
</comment>
<evidence type="ECO:0000256" key="4">
    <source>
        <dbReference type="ARBA" id="ARBA00012438"/>
    </source>
</evidence>
<dbReference type="SUPFAM" id="SSF47384">
    <property type="entry name" value="Homodimeric domain of signal transducing histidine kinase"/>
    <property type="match status" value="1"/>
</dbReference>
<evidence type="ECO:0000256" key="14">
    <source>
        <dbReference type="ARBA" id="ARBA00023136"/>
    </source>
</evidence>
<evidence type="ECO:0000256" key="15">
    <source>
        <dbReference type="ARBA" id="ARBA00024867"/>
    </source>
</evidence>
<dbReference type="SUPFAM" id="SSF52172">
    <property type="entry name" value="CheY-like"/>
    <property type="match status" value="1"/>
</dbReference>
<feature type="domain" description="Response regulatory" evidence="20">
    <location>
        <begin position="578"/>
        <end position="697"/>
    </location>
</feature>
<dbReference type="SUPFAM" id="SSF55785">
    <property type="entry name" value="PYP-like sensor domain (PAS domain)"/>
    <property type="match status" value="2"/>
</dbReference>
<keyword evidence="14" id="KW-0472">Membrane</keyword>
<evidence type="ECO:0000256" key="7">
    <source>
        <dbReference type="ARBA" id="ARBA00022679"/>
    </source>
</evidence>
<feature type="modified residue" description="4-aspartylphosphate" evidence="17">
    <location>
        <position position="628"/>
    </location>
</feature>
<feature type="region of interest" description="Disordered" evidence="18">
    <location>
        <begin position="297"/>
        <end position="320"/>
    </location>
</feature>
<comment type="catalytic activity">
    <reaction evidence="1">
        <text>ATP + protein L-histidine = ADP + protein N-phospho-L-histidine.</text>
        <dbReference type="EC" id="2.7.13.3"/>
    </reaction>
</comment>
<dbReference type="SMART" id="SM00388">
    <property type="entry name" value="HisKA"/>
    <property type="match status" value="1"/>
</dbReference>
<evidence type="ECO:0000256" key="12">
    <source>
        <dbReference type="ARBA" id="ARBA00022989"/>
    </source>
</evidence>
<evidence type="ECO:0000256" key="8">
    <source>
        <dbReference type="ARBA" id="ARBA00022692"/>
    </source>
</evidence>
<evidence type="ECO:0000313" key="23">
    <source>
        <dbReference type="EMBL" id="TCP68490.1"/>
    </source>
</evidence>
<dbReference type="InterPro" id="IPR000014">
    <property type="entry name" value="PAS"/>
</dbReference>
<comment type="function">
    <text evidence="15">May play the central regulatory role in sporulation. It may be an element of the effector pathway responsible for the activation of sporulation genes in response to nutritional stress. Spo0A may act in concert with spo0H (a sigma factor) to control the expression of some genes that are critical to the sporulation process.</text>
</comment>
<dbReference type="SMART" id="SM00387">
    <property type="entry name" value="HATPase_c"/>
    <property type="match status" value="1"/>
</dbReference>
<evidence type="ECO:0000256" key="10">
    <source>
        <dbReference type="ARBA" id="ARBA00022777"/>
    </source>
</evidence>
<feature type="domain" description="Histidine kinase" evidence="19">
    <location>
        <begin position="335"/>
        <end position="556"/>
    </location>
</feature>
<evidence type="ECO:0000259" key="19">
    <source>
        <dbReference type="PROSITE" id="PS50109"/>
    </source>
</evidence>
<dbReference type="GO" id="GO:0000155">
    <property type="term" value="F:phosphorelay sensor kinase activity"/>
    <property type="evidence" value="ECO:0007669"/>
    <property type="project" value="InterPro"/>
</dbReference>
<feature type="domain" description="PAS" evidence="21">
    <location>
        <begin position="174"/>
        <end position="244"/>
    </location>
</feature>
<evidence type="ECO:0000259" key="21">
    <source>
        <dbReference type="PROSITE" id="PS50112"/>
    </source>
</evidence>
<dbReference type="SMART" id="SM00086">
    <property type="entry name" value="PAC"/>
    <property type="match status" value="2"/>
</dbReference>
<dbReference type="InterPro" id="IPR004358">
    <property type="entry name" value="Sig_transdc_His_kin-like_C"/>
</dbReference>
<feature type="domain" description="PAC" evidence="22">
    <location>
        <begin position="73"/>
        <end position="123"/>
    </location>
</feature>
<dbReference type="PROSITE" id="PS50113">
    <property type="entry name" value="PAC"/>
    <property type="match status" value="2"/>
</dbReference>
<gene>
    <name evidence="23" type="ORF">EDD73_103121</name>
</gene>
<dbReference type="NCBIfam" id="TIGR00229">
    <property type="entry name" value="sensory_box"/>
    <property type="match status" value="2"/>
</dbReference>
<dbReference type="Gene3D" id="3.30.450.20">
    <property type="entry name" value="PAS domain"/>
    <property type="match status" value="2"/>
</dbReference>
<evidence type="ECO:0000256" key="11">
    <source>
        <dbReference type="ARBA" id="ARBA00022840"/>
    </source>
</evidence>
<dbReference type="SMART" id="SM00448">
    <property type="entry name" value="REC"/>
    <property type="match status" value="1"/>
</dbReference>
<keyword evidence="12" id="KW-1133">Transmembrane helix</keyword>
<dbReference type="CDD" id="cd00082">
    <property type="entry name" value="HisKA"/>
    <property type="match status" value="1"/>
</dbReference>
<evidence type="ECO:0000256" key="16">
    <source>
        <dbReference type="ARBA" id="ARBA00074306"/>
    </source>
</evidence>
<organism evidence="23 24">
    <name type="scientific">Heliophilum fasciatum</name>
    <dbReference type="NCBI Taxonomy" id="35700"/>
    <lineage>
        <taxon>Bacteria</taxon>
        <taxon>Bacillati</taxon>
        <taxon>Bacillota</taxon>
        <taxon>Clostridia</taxon>
        <taxon>Eubacteriales</taxon>
        <taxon>Heliobacteriaceae</taxon>
        <taxon>Heliophilum</taxon>
    </lineage>
</organism>
<dbReference type="Pfam" id="PF00512">
    <property type="entry name" value="HisKA"/>
    <property type="match status" value="1"/>
</dbReference>
<dbReference type="Gene3D" id="1.10.287.130">
    <property type="match status" value="1"/>
</dbReference>
<evidence type="ECO:0000256" key="5">
    <source>
        <dbReference type="ARBA" id="ARBA00018672"/>
    </source>
</evidence>
<dbReference type="GO" id="GO:0016020">
    <property type="term" value="C:membrane"/>
    <property type="evidence" value="ECO:0007669"/>
    <property type="project" value="UniProtKB-SubCell"/>
</dbReference>
<sequence>MLTFHQLFNSSPIAVAIIQHHRFQLTNPQFTQLMGYSANELLNMHTADLVHPDDRLGLFQSALRWVNGEDGPAVYEFRTVAKNGDIKYLSGYFSPVEYNGEKALLGQYVDLTDKKRMEEQSQKKRQEFEQCLQREYNGLESHVQERTEQLLLANQRLQAEICERCKMEKELRISEARYRGIVEDQADLIVRFLPDGTLTFVNDACCTFYNRTCEELLGTNIHSLLMEKNRDRIRAAVAQTNQQRMIHVIEFETLRGDGEERWLHWTNRGIFDEAGQLTEYQAVGRDITARKKAEENLQSANDELERRVQQRTRQLEQAKEAAEAASRAKSSFLANMSHELRTPLNGIIGMVEYLLETDLPSEEKQCLHSILYSGNVLGRLISDVLDYSRCETERVQLKNIPFYLGALLDDTTKTIKEVAAKKGLLFEEDYAIGDDLIYTGDPRLLRQILLSLLSNAVKFTDQGTITLRCTMEADQEQHAQWRFEVTDTGIGIADEALDTVFDIFVQADSSMTRRFGGIGLGLALAKRLVTLMGGFIGVQSKLGQGSTFWVTLPLEKSTLPPANRRHAPWDGHIDFGLPILLVDDSISTQKSIIAQLKNAGVTNVNVVNNGLEAVRAVAEKDYGLIVMDCQMPLLDGFKATRAIRALEAHKEVYSTIVAVTAHLDEHVRALCLEAGMDGYLEKPFKFQNIMKFMNALF</sequence>
<evidence type="ECO:0000313" key="24">
    <source>
        <dbReference type="Proteomes" id="UP000294813"/>
    </source>
</evidence>
<dbReference type="InterPro" id="IPR036097">
    <property type="entry name" value="HisK_dim/P_sf"/>
</dbReference>
<feature type="domain" description="PAC" evidence="22">
    <location>
        <begin position="247"/>
        <end position="299"/>
    </location>
</feature>